<gene>
    <name evidence="15" type="ORF">GT409_08020</name>
</gene>
<dbReference type="InterPro" id="IPR018212">
    <property type="entry name" value="Na/solute_symporter_CS"/>
</dbReference>
<dbReference type="InterPro" id="IPR051163">
    <property type="entry name" value="Sodium:Solute_Symporter_SSF"/>
</dbReference>
<accession>A0A6P1M475</accession>
<evidence type="ECO:0000256" key="10">
    <source>
        <dbReference type="ARBA" id="ARBA00023180"/>
    </source>
</evidence>
<feature type="transmembrane region" description="Helical" evidence="14">
    <location>
        <begin position="419"/>
        <end position="439"/>
    </location>
</feature>
<dbReference type="GO" id="GO:0098660">
    <property type="term" value="P:inorganic ion transmembrane transport"/>
    <property type="evidence" value="ECO:0007669"/>
    <property type="project" value="UniProtKB-ARBA"/>
</dbReference>
<dbReference type="GO" id="GO:0015293">
    <property type="term" value="F:symporter activity"/>
    <property type="evidence" value="ECO:0007669"/>
    <property type="project" value="TreeGrafter"/>
</dbReference>
<comment type="similarity">
    <text evidence="2 13">Belongs to the sodium:solute symporter (SSF) (TC 2.A.21) family.</text>
</comment>
<keyword evidence="9 14" id="KW-0472">Membrane</keyword>
<evidence type="ECO:0000256" key="3">
    <source>
        <dbReference type="ARBA" id="ARBA00022448"/>
    </source>
</evidence>
<evidence type="ECO:0000256" key="11">
    <source>
        <dbReference type="ARBA" id="ARBA00023201"/>
    </source>
</evidence>
<dbReference type="PROSITE" id="PS50283">
    <property type="entry name" value="NA_SOLUT_SYMP_3"/>
    <property type="match status" value="1"/>
</dbReference>
<feature type="transmembrane region" description="Helical" evidence="14">
    <location>
        <begin position="479"/>
        <end position="502"/>
    </location>
</feature>
<feature type="transmembrane region" description="Helical" evidence="14">
    <location>
        <begin position="339"/>
        <end position="367"/>
    </location>
</feature>
<dbReference type="GO" id="GO:0005886">
    <property type="term" value="C:plasma membrane"/>
    <property type="evidence" value="ECO:0007669"/>
    <property type="project" value="UniProtKB-SubCell"/>
</dbReference>
<keyword evidence="7" id="KW-0915">Sodium</keyword>
<feature type="transmembrane region" description="Helical" evidence="14">
    <location>
        <begin position="446"/>
        <end position="463"/>
    </location>
</feature>
<feature type="transmembrane region" description="Helical" evidence="14">
    <location>
        <begin position="6"/>
        <end position="25"/>
    </location>
</feature>
<reference evidence="15 16" key="1">
    <citation type="submission" date="2020-01" db="EMBL/GenBank/DDBJ databases">
        <title>Ponticoccus aerotolerans gen. nov., sp. nov., an anaerobic bacterium and proposal of Ponticoccusceae fam. nov., Ponticoccusles ord. nov. and Ponticoccuse classis nov. in the phylum Kiritimatiellaeota.</title>
        <authorList>
            <person name="Zhou L.Y."/>
            <person name="Du Z.J."/>
        </authorList>
    </citation>
    <scope>NUCLEOTIDE SEQUENCE [LARGE SCALE GENOMIC DNA]</scope>
    <source>
        <strain evidence="15 16">S-5007</strain>
    </source>
</reference>
<dbReference type="PANTHER" id="PTHR42985">
    <property type="entry name" value="SODIUM-COUPLED MONOCARBOXYLATE TRANSPORTER"/>
    <property type="match status" value="1"/>
</dbReference>
<keyword evidence="16" id="KW-1185">Reference proteome</keyword>
<dbReference type="InterPro" id="IPR038377">
    <property type="entry name" value="Na/Glc_symporter_sf"/>
</dbReference>
<keyword evidence="11" id="KW-0739">Sodium transport</keyword>
<feature type="transmembrane region" description="Helical" evidence="14">
    <location>
        <begin position="146"/>
        <end position="167"/>
    </location>
</feature>
<dbReference type="PANTHER" id="PTHR42985:SF40">
    <property type="entry name" value="LD47995P-RELATED"/>
    <property type="match status" value="1"/>
</dbReference>
<comment type="subcellular location">
    <subcellularLocation>
        <location evidence="1">Cell membrane</location>
        <topology evidence="1">Multi-pass membrane protein</topology>
    </subcellularLocation>
</comment>
<sequence>MTLGWLDILVLVLYFGVTIGMGFFFARKNTDTEEYFLGGRSLPGWAIGLSLLGTSISSVTFVAFPADTFKTTWIRFLPHMVFPLVTLISARLFLPFFRRGTISSAYEYLGERYGGSISCYAASVFFLIQVIRTSTIVYLISLLMQTITGLDIIYCILLSGGITAVYTTSGGFDAVIWTDVLQTLTLIFGSVLILIIISCNLPEGFSQIISTGVEFNKFSFHQLAANGELQPLAHGFSLSEKTVMMMLIVGFVNFLTGQFDQTAVQRWCSAKSAKEARRSIYFLMCSSLPVWGSFMLVGTAIWVYFHCFPDAAASQMLDGTRKAEEIVPYFVIHYLPPGITGLVIAAAMAAAMSSLSSSINAASMVWVRDIYRKFMVKDRDDKHYLRIGFVASGVVSVLMMIGAYWLYTAPTKTLIDFGMILNSLTMSGLAGVFLIGMFTRLADSRAVWAGILFNMAFSGYALLSDRALLPEALCIPFDLYFTSIVGNVIMIGVIVVAARFVWRSKKTNLKNLTFRDQEKTALL</sequence>
<feature type="transmembrane region" description="Helical" evidence="14">
    <location>
        <begin position="280"/>
        <end position="305"/>
    </location>
</feature>
<proteinExistence type="inferred from homology"/>
<name>A0A6P1M475_9BACT</name>
<dbReference type="Pfam" id="PF00474">
    <property type="entry name" value="SSF"/>
    <property type="match status" value="1"/>
</dbReference>
<evidence type="ECO:0000256" key="13">
    <source>
        <dbReference type="RuleBase" id="RU362091"/>
    </source>
</evidence>
<keyword evidence="10" id="KW-0325">Glycoprotein</keyword>
<evidence type="ECO:0000256" key="4">
    <source>
        <dbReference type="ARBA" id="ARBA00022475"/>
    </source>
</evidence>
<dbReference type="Gene3D" id="1.20.1730.10">
    <property type="entry name" value="Sodium/glucose cotransporter"/>
    <property type="match status" value="1"/>
</dbReference>
<dbReference type="NCBIfam" id="TIGR00813">
    <property type="entry name" value="sss"/>
    <property type="match status" value="1"/>
</dbReference>
<feature type="transmembrane region" description="Helical" evidence="14">
    <location>
        <begin position="242"/>
        <end position="259"/>
    </location>
</feature>
<dbReference type="KEGG" id="taer:GT409_08020"/>
<feature type="transmembrane region" description="Helical" evidence="14">
    <location>
        <begin position="387"/>
        <end position="407"/>
    </location>
</feature>
<keyword evidence="4" id="KW-1003">Cell membrane</keyword>
<organism evidence="15 16">
    <name type="scientific">Tichowtungia aerotolerans</name>
    <dbReference type="NCBI Taxonomy" id="2697043"/>
    <lineage>
        <taxon>Bacteria</taxon>
        <taxon>Pseudomonadati</taxon>
        <taxon>Kiritimatiellota</taxon>
        <taxon>Tichowtungiia</taxon>
        <taxon>Tichowtungiales</taxon>
        <taxon>Tichowtungiaceae</taxon>
        <taxon>Tichowtungia</taxon>
    </lineage>
</organism>
<keyword evidence="3" id="KW-0813">Transport</keyword>
<evidence type="ECO:0000256" key="8">
    <source>
        <dbReference type="ARBA" id="ARBA00023065"/>
    </source>
</evidence>
<feature type="transmembrane region" description="Helical" evidence="14">
    <location>
        <begin position="45"/>
        <end position="64"/>
    </location>
</feature>
<comment type="catalytic activity">
    <reaction evidence="12">
        <text>iodide(out) + 2 Na(+)(out) = iodide(in) + 2 Na(+)(in)</text>
        <dbReference type="Rhea" id="RHEA:71207"/>
        <dbReference type="ChEBI" id="CHEBI:16382"/>
        <dbReference type="ChEBI" id="CHEBI:29101"/>
    </reaction>
</comment>
<evidence type="ECO:0000256" key="7">
    <source>
        <dbReference type="ARBA" id="ARBA00023053"/>
    </source>
</evidence>
<dbReference type="RefSeq" id="WP_160628582.1">
    <property type="nucleotide sequence ID" value="NZ_CP047593.1"/>
</dbReference>
<evidence type="ECO:0000256" key="6">
    <source>
        <dbReference type="ARBA" id="ARBA00022989"/>
    </source>
</evidence>
<evidence type="ECO:0000256" key="5">
    <source>
        <dbReference type="ARBA" id="ARBA00022692"/>
    </source>
</evidence>
<protein>
    <submittedName>
        <fullName evidence="15">Sodium/solute symporter</fullName>
    </submittedName>
</protein>
<dbReference type="GO" id="GO:0006814">
    <property type="term" value="P:sodium ion transport"/>
    <property type="evidence" value="ECO:0007669"/>
    <property type="project" value="UniProtKB-KW"/>
</dbReference>
<dbReference type="PROSITE" id="PS00456">
    <property type="entry name" value="NA_SOLUT_SYMP_1"/>
    <property type="match status" value="1"/>
</dbReference>
<evidence type="ECO:0000256" key="2">
    <source>
        <dbReference type="ARBA" id="ARBA00006434"/>
    </source>
</evidence>
<evidence type="ECO:0000256" key="14">
    <source>
        <dbReference type="SAM" id="Phobius"/>
    </source>
</evidence>
<dbReference type="GO" id="GO:0015075">
    <property type="term" value="F:monoatomic ion transmembrane transporter activity"/>
    <property type="evidence" value="ECO:0007669"/>
    <property type="project" value="UniProtKB-ARBA"/>
</dbReference>
<feature type="transmembrane region" description="Helical" evidence="14">
    <location>
        <begin position="174"/>
        <end position="197"/>
    </location>
</feature>
<evidence type="ECO:0000256" key="9">
    <source>
        <dbReference type="ARBA" id="ARBA00023136"/>
    </source>
</evidence>
<feature type="transmembrane region" description="Helical" evidence="14">
    <location>
        <begin position="117"/>
        <end position="140"/>
    </location>
</feature>
<evidence type="ECO:0000256" key="1">
    <source>
        <dbReference type="ARBA" id="ARBA00004651"/>
    </source>
</evidence>
<evidence type="ECO:0000313" key="16">
    <source>
        <dbReference type="Proteomes" id="UP000464954"/>
    </source>
</evidence>
<dbReference type="EMBL" id="CP047593">
    <property type="protein sequence ID" value="QHI69400.1"/>
    <property type="molecule type" value="Genomic_DNA"/>
</dbReference>
<feature type="transmembrane region" description="Helical" evidence="14">
    <location>
        <begin position="76"/>
        <end position="97"/>
    </location>
</feature>
<dbReference type="Proteomes" id="UP000464954">
    <property type="component" value="Chromosome"/>
</dbReference>
<evidence type="ECO:0000313" key="15">
    <source>
        <dbReference type="EMBL" id="QHI69400.1"/>
    </source>
</evidence>
<dbReference type="AlphaFoldDB" id="A0A6P1M475"/>
<keyword evidence="5 14" id="KW-0812">Transmembrane</keyword>
<keyword evidence="6 14" id="KW-1133">Transmembrane helix</keyword>
<dbReference type="InterPro" id="IPR001734">
    <property type="entry name" value="Na/solute_symporter"/>
</dbReference>
<keyword evidence="8" id="KW-0406">Ion transport</keyword>
<evidence type="ECO:0000256" key="12">
    <source>
        <dbReference type="ARBA" id="ARBA00036099"/>
    </source>
</evidence>